<dbReference type="PIRSF" id="PIRSF001093">
    <property type="entry name" value="B-hxosamndse_ab_euk"/>
    <property type="match status" value="1"/>
</dbReference>
<dbReference type="InterPro" id="IPR015883">
    <property type="entry name" value="Glyco_hydro_20_cat"/>
</dbReference>
<keyword evidence="13" id="KW-1185">Reference proteome</keyword>
<name>A0A2X0PPG1_9BASI</name>
<evidence type="ECO:0000313" key="13">
    <source>
        <dbReference type="Proteomes" id="UP000249464"/>
    </source>
</evidence>
<evidence type="ECO:0000256" key="9">
    <source>
        <dbReference type="SAM" id="SignalP"/>
    </source>
</evidence>
<dbReference type="Proteomes" id="UP000249464">
    <property type="component" value="Unassembled WGS sequence"/>
</dbReference>
<dbReference type="GO" id="GO:0030203">
    <property type="term" value="P:glycosaminoglycan metabolic process"/>
    <property type="evidence" value="ECO:0007669"/>
    <property type="project" value="TreeGrafter"/>
</dbReference>
<feature type="domain" description="Beta-hexosaminidase eukaryotic type N-terminal" evidence="11">
    <location>
        <begin position="26"/>
        <end position="201"/>
    </location>
</feature>
<dbReference type="Gene3D" id="3.30.379.10">
    <property type="entry name" value="Chitobiase/beta-hexosaminidase domain 2-like"/>
    <property type="match status" value="1"/>
</dbReference>
<dbReference type="InterPro" id="IPR017853">
    <property type="entry name" value="GH"/>
</dbReference>
<dbReference type="EMBL" id="FQNC01000111">
    <property type="protein sequence ID" value="SGZ30629.1"/>
    <property type="molecule type" value="Genomic_DNA"/>
</dbReference>
<dbReference type="Pfam" id="PF14845">
    <property type="entry name" value="Glycohydro_20b2"/>
    <property type="match status" value="1"/>
</dbReference>
<gene>
    <name evidence="12" type="primary">BQ5605_C049g12419</name>
    <name evidence="12" type="ORF">BQ5605_C049G12419</name>
</gene>
<dbReference type="InterPro" id="IPR025705">
    <property type="entry name" value="Beta_hexosaminidase_sua/sub"/>
</dbReference>
<evidence type="ECO:0000256" key="5">
    <source>
        <dbReference type="ARBA" id="ARBA00023180"/>
    </source>
</evidence>
<keyword evidence="4 7" id="KW-0378">Hydrolase</keyword>
<dbReference type="PRINTS" id="PR00738">
    <property type="entry name" value="GLHYDRLASE20"/>
</dbReference>
<dbReference type="SUPFAM" id="SSF51445">
    <property type="entry name" value="(Trans)glycosidases"/>
    <property type="match status" value="1"/>
</dbReference>
<feature type="domain" description="Glycoside hydrolase family 20 catalytic" evidence="10">
    <location>
        <begin position="229"/>
        <end position="558"/>
    </location>
</feature>
<evidence type="ECO:0000259" key="10">
    <source>
        <dbReference type="Pfam" id="PF00728"/>
    </source>
</evidence>
<keyword evidence="6 7" id="KW-0326">Glycosidase</keyword>
<feature type="signal peptide" evidence="9">
    <location>
        <begin position="1"/>
        <end position="25"/>
    </location>
</feature>
<dbReference type="InterPro" id="IPR029019">
    <property type="entry name" value="HEX_eukaryotic_N"/>
</dbReference>
<evidence type="ECO:0000256" key="4">
    <source>
        <dbReference type="ARBA" id="ARBA00022801"/>
    </source>
</evidence>
<organism evidence="12 13">
    <name type="scientific">Microbotryum silenes-dioicae</name>
    <dbReference type="NCBI Taxonomy" id="796604"/>
    <lineage>
        <taxon>Eukaryota</taxon>
        <taxon>Fungi</taxon>
        <taxon>Dikarya</taxon>
        <taxon>Basidiomycota</taxon>
        <taxon>Pucciniomycotina</taxon>
        <taxon>Microbotryomycetes</taxon>
        <taxon>Microbotryales</taxon>
        <taxon>Microbotryaceae</taxon>
        <taxon>Microbotryum</taxon>
    </lineage>
</organism>
<dbReference type="STRING" id="796604.A0A2X0PPG1"/>
<evidence type="ECO:0000313" key="12">
    <source>
        <dbReference type="EMBL" id="SGZ30629.1"/>
    </source>
</evidence>
<dbReference type="CDD" id="cd06562">
    <property type="entry name" value="GH20_HexA_HexB-like"/>
    <property type="match status" value="1"/>
</dbReference>
<proteinExistence type="inferred from homology"/>
<keyword evidence="5" id="KW-0325">Glycoprotein</keyword>
<comment type="catalytic activity">
    <reaction evidence="1 7">
        <text>Hydrolysis of terminal non-reducing N-acetyl-D-hexosamine residues in N-acetyl-beta-D-hexosaminides.</text>
        <dbReference type="EC" id="3.2.1.52"/>
    </reaction>
</comment>
<comment type="similarity">
    <text evidence="2 7">Belongs to the glycosyl hydrolase 20 family.</text>
</comment>
<keyword evidence="3 9" id="KW-0732">Signal</keyword>
<dbReference type="Pfam" id="PF00728">
    <property type="entry name" value="Glyco_hydro_20"/>
    <property type="match status" value="1"/>
</dbReference>
<dbReference type="EC" id="3.2.1.52" evidence="7"/>
<evidence type="ECO:0000256" key="2">
    <source>
        <dbReference type="ARBA" id="ARBA00006285"/>
    </source>
</evidence>
<accession>A0A2X0PPG1</accession>
<dbReference type="GO" id="GO:0005975">
    <property type="term" value="P:carbohydrate metabolic process"/>
    <property type="evidence" value="ECO:0007669"/>
    <property type="project" value="InterPro"/>
</dbReference>
<evidence type="ECO:0000256" key="7">
    <source>
        <dbReference type="PIRNR" id="PIRNR001093"/>
    </source>
</evidence>
<reference evidence="12 13" key="1">
    <citation type="submission" date="2016-11" db="EMBL/GenBank/DDBJ databases">
        <authorList>
            <person name="Jaros S."/>
            <person name="Januszkiewicz K."/>
            <person name="Wedrychowicz H."/>
        </authorList>
    </citation>
    <scope>NUCLEOTIDE SEQUENCE [LARGE SCALE GENOMIC DNA]</scope>
</reference>
<feature type="chain" id="PRO_5015959539" description="Beta-hexosaminidase" evidence="9">
    <location>
        <begin position="26"/>
        <end position="602"/>
    </location>
</feature>
<dbReference type="GO" id="GO:0004563">
    <property type="term" value="F:beta-N-acetylhexosaminidase activity"/>
    <property type="evidence" value="ECO:0007669"/>
    <property type="project" value="UniProtKB-EC"/>
</dbReference>
<evidence type="ECO:0000256" key="8">
    <source>
        <dbReference type="PIRSR" id="PIRSR001093-1"/>
    </source>
</evidence>
<protein>
    <recommendedName>
        <fullName evidence="7">Beta-hexosaminidase</fullName>
        <ecNumber evidence="7">3.2.1.52</ecNumber>
    </recommendedName>
</protein>
<evidence type="ECO:0000256" key="3">
    <source>
        <dbReference type="ARBA" id="ARBA00022729"/>
    </source>
</evidence>
<evidence type="ECO:0000256" key="6">
    <source>
        <dbReference type="ARBA" id="ARBA00023295"/>
    </source>
</evidence>
<evidence type="ECO:0000259" key="11">
    <source>
        <dbReference type="Pfam" id="PF14845"/>
    </source>
</evidence>
<feature type="active site" description="Proton donor" evidence="8">
    <location>
        <position position="387"/>
    </location>
</feature>
<dbReference type="GO" id="GO:0016020">
    <property type="term" value="C:membrane"/>
    <property type="evidence" value="ECO:0007669"/>
    <property type="project" value="TreeGrafter"/>
</dbReference>
<dbReference type="PANTHER" id="PTHR22600:SF26">
    <property type="entry name" value="BETA-N-ACETYLHEXOSAMINIDASE"/>
    <property type="match status" value="1"/>
</dbReference>
<dbReference type="InterPro" id="IPR029018">
    <property type="entry name" value="Hex-like_dom2"/>
</dbReference>
<evidence type="ECO:0000256" key="1">
    <source>
        <dbReference type="ARBA" id="ARBA00001231"/>
    </source>
</evidence>
<dbReference type="PANTHER" id="PTHR22600">
    <property type="entry name" value="BETA-HEXOSAMINIDASE"/>
    <property type="match status" value="1"/>
</dbReference>
<sequence length="602" mass="66850">MILHGSRYHLVTLVLLSVLAGSALAVWPQPRAISRGTGTVRLSKHFCIVIDKEDERLLKAKILDVNDMPNVAVGVVRETTMQWRTDEPFHVTSISNQLAQAIQRSQSRIQRDTHALLKLDRGASYLKSVREAAVLTTLSLSIKPEGRRRPITYETNLPYEKQDESYTLTVPARCSKGLCTGTLTAETTLGLLRGLTTFEQLVYSFPSSVKSKSKFIIDMPIKIEDKPAFPHRAFMLDTSRNFYSIGDIFRTLDTMSSVKLNVFHWHATDSQSWPLSLPAFPELAKAGAYSHDQIYSTSDIKRVQKFANLRGISVLLEIDMPGHTASIAEAYPQYIACPNQDWTKYANEPPTGQLKLGDAETRRFASAVVKDASSVMKSPYFSVGGDEINEACYQIDPTTSAALKQRSISSLLKTFFDSVHGVLEVAKKTPVVWEDIVLKHNVSAGGKKAIVMTWISANSVQSLVQEGYRVVHASSEYLYLDCGGGAWVGGTTGNSWCDPFKSWQKIYSFDPYANITSSQRRLIMGGETLLWSEQSDGSNLDPTTWPRAAAAAEVFWTNNASRRAIDALPRLHDWRYRAVQRGVAAIPIGPEYCALRPGACNL</sequence>
<dbReference type="FunFam" id="3.20.20.80:FF:000063">
    <property type="entry name" value="Beta-hexosaminidase"/>
    <property type="match status" value="1"/>
</dbReference>
<dbReference type="AlphaFoldDB" id="A0A2X0PPG1"/>
<dbReference type="Gene3D" id="3.20.20.80">
    <property type="entry name" value="Glycosidases"/>
    <property type="match status" value="1"/>
</dbReference>
<dbReference type="SUPFAM" id="SSF55545">
    <property type="entry name" value="beta-N-acetylhexosaminidase-like domain"/>
    <property type="match status" value="1"/>
</dbReference>